<dbReference type="RefSeq" id="WP_062074150.1">
    <property type="nucleotide sequence ID" value="NZ_BBRC01000002.1"/>
</dbReference>
<feature type="binding site" evidence="8 10">
    <location>
        <begin position="45"/>
        <end position="48"/>
    </location>
    <ligand>
        <name>substrate</name>
    </ligand>
</feature>
<dbReference type="GO" id="GO:0019353">
    <property type="term" value="P:protoporphyrinogen IX biosynthetic process from glutamate"/>
    <property type="evidence" value="ECO:0007669"/>
    <property type="project" value="TreeGrafter"/>
</dbReference>
<dbReference type="HAMAP" id="MF_00087">
    <property type="entry name" value="Glu_tRNA_reductase"/>
    <property type="match status" value="1"/>
</dbReference>
<evidence type="ECO:0000256" key="8">
    <source>
        <dbReference type="HAMAP-Rule" id="MF_00087"/>
    </source>
</evidence>
<dbReference type="InterPro" id="IPR015895">
    <property type="entry name" value="4pyrrol_synth_GluRdtase_N"/>
</dbReference>
<evidence type="ECO:0000256" key="1">
    <source>
        <dbReference type="ARBA" id="ARBA00005059"/>
    </source>
</evidence>
<proteinExistence type="inferred from homology"/>
<dbReference type="Gene3D" id="3.30.460.30">
    <property type="entry name" value="Glutamyl-tRNA reductase, N-terminal domain"/>
    <property type="match status" value="1"/>
</dbReference>
<feature type="binding site" evidence="8 11">
    <location>
        <begin position="184"/>
        <end position="189"/>
    </location>
    <ligand>
        <name>NADP(+)</name>
        <dbReference type="ChEBI" id="CHEBI:58349"/>
    </ligand>
</feature>
<evidence type="ECO:0000256" key="6">
    <source>
        <dbReference type="ARBA" id="ARBA00023244"/>
    </source>
</evidence>
<dbReference type="Pfam" id="PF01488">
    <property type="entry name" value="Shikimate_DH"/>
    <property type="match status" value="1"/>
</dbReference>
<feature type="site" description="Important for activity" evidence="8 12">
    <location>
        <position position="95"/>
    </location>
</feature>
<evidence type="ECO:0000256" key="13">
    <source>
        <dbReference type="RuleBase" id="RU000584"/>
    </source>
</evidence>
<reference evidence="17 18" key="1">
    <citation type="submission" date="2020-07" db="EMBL/GenBank/DDBJ databases">
        <title>Sequencing the genomes of 1000 actinobacteria strains.</title>
        <authorList>
            <person name="Klenk H.-P."/>
        </authorList>
    </citation>
    <scope>NUCLEOTIDE SEQUENCE [LARGE SCALE GENOMIC DNA]</scope>
    <source>
        <strain evidence="17 18">DSM 19970</strain>
    </source>
</reference>
<dbReference type="GO" id="GO:0008883">
    <property type="term" value="F:glutamyl-tRNA reductase activity"/>
    <property type="evidence" value="ECO:0007669"/>
    <property type="project" value="UniProtKB-UniRule"/>
</dbReference>
<evidence type="ECO:0000256" key="4">
    <source>
        <dbReference type="ARBA" id="ARBA00022857"/>
    </source>
</evidence>
<dbReference type="GO" id="GO:0050661">
    <property type="term" value="F:NADP binding"/>
    <property type="evidence" value="ECO:0007669"/>
    <property type="project" value="InterPro"/>
</dbReference>
<comment type="catalytic activity">
    <reaction evidence="7 8 13">
        <text>(S)-4-amino-5-oxopentanoate + tRNA(Glu) + NADP(+) = L-glutamyl-tRNA(Glu) + NADPH + H(+)</text>
        <dbReference type="Rhea" id="RHEA:12344"/>
        <dbReference type="Rhea" id="RHEA-COMP:9663"/>
        <dbReference type="Rhea" id="RHEA-COMP:9680"/>
        <dbReference type="ChEBI" id="CHEBI:15378"/>
        <dbReference type="ChEBI" id="CHEBI:57501"/>
        <dbReference type="ChEBI" id="CHEBI:57783"/>
        <dbReference type="ChEBI" id="CHEBI:58349"/>
        <dbReference type="ChEBI" id="CHEBI:78442"/>
        <dbReference type="ChEBI" id="CHEBI:78520"/>
        <dbReference type="EC" id="1.2.1.70"/>
    </reaction>
</comment>
<gene>
    <name evidence="8" type="primary">hemA</name>
    <name evidence="17" type="ORF">BKA03_002417</name>
</gene>
<evidence type="ECO:0000259" key="14">
    <source>
        <dbReference type="Pfam" id="PF00745"/>
    </source>
</evidence>
<feature type="domain" description="Tetrapyrrole biosynthesis glutamyl-tRNA reductase dimerisation" evidence="14">
    <location>
        <begin position="311"/>
        <end position="411"/>
    </location>
</feature>
<dbReference type="UniPathway" id="UPA00251">
    <property type="reaction ID" value="UER00316"/>
</dbReference>
<dbReference type="NCBIfam" id="TIGR01035">
    <property type="entry name" value="hemA"/>
    <property type="match status" value="1"/>
</dbReference>
<dbReference type="SUPFAM" id="SSF51735">
    <property type="entry name" value="NAD(P)-binding Rossmann-fold domains"/>
    <property type="match status" value="1"/>
</dbReference>
<evidence type="ECO:0000256" key="5">
    <source>
        <dbReference type="ARBA" id="ARBA00023002"/>
    </source>
</evidence>
<evidence type="ECO:0000313" key="18">
    <source>
        <dbReference type="Proteomes" id="UP000547973"/>
    </source>
</evidence>
<keyword evidence="4 8" id="KW-0521">NADP</keyword>
<comment type="function">
    <text evidence="8">Catalyzes the NADPH-dependent reduction of glutamyl-tRNA(Glu) to glutamate 1-semialdehyde (GSA).</text>
</comment>
<accession>A0A7Z0CKV2</accession>
<name>A0A7Z0CKV2_9MICO</name>
<dbReference type="Proteomes" id="UP000547973">
    <property type="component" value="Unassembled WGS sequence"/>
</dbReference>
<comment type="caution">
    <text evidence="17">The sequence shown here is derived from an EMBL/GenBank/DDBJ whole genome shotgun (WGS) entry which is preliminary data.</text>
</comment>
<comment type="pathway">
    <text evidence="1 8 13">Porphyrin-containing compound metabolism; protoporphyrin-IX biosynthesis; 5-aminolevulinate from L-glutamyl-tRNA(Glu): step 1/2.</text>
</comment>
<dbReference type="Gene3D" id="3.40.50.720">
    <property type="entry name" value="NAD(P)-binding Rossmann-like Domain"/>
    <property type="match status" value="1"/>
</dbReference>
<comment type="similarity">
    <text evidence="2 8 13">Belongs to the glutamyl-tRNA reductase family.</text>
</comment>
<feature type="binding site" evidence="8 10">
    <location>
        <begin position="110"/>
        <end position="112"/>
    </location>
    <ligand>
        <name>substrate</name>
    </ligand>
</feature>
<evidence type="ECO:0000256" key="7">
    <source>
        <dbReference type="ARBA" id="ARBA00047464"/>
    </source>
</evidence>
<dbReference type="OrthoDB" id="110209at2"/>
<feature type="active site" description="Nucleophile" evidence="8 9">
    <location>
        <position position="46"/>
    </location>
</feature>
<dbReference type="NCBIfam" id="NF000750">
    <property type="entry name" value="PRK00045.3-4"/>
    <property type="match status" value="1"/>
</dbReference>
<dbReference type="Pfam" id="PF05201">
    <property type="entry name" value="GlutR_N"/>
    <property type="match status" value="1"/>
</dbReference>
<dbReference type="PANTHER" id="PTHR43013">
    <property type="entry name" value="GLUTAMYL-TRNA REDUCTASE"/>
    <property type="match status" value="1"/>
</dbReference>
<dbReference type="InterPro" id="IPR036343">
    <property type="entry name" value="GluRdtase_N_sf"/>
</dbReference>
<dbReference type="EC" id="1.2.1.70" evidence="3 8"/>
<dbReference type="InterPro" id="IPR006151">
    <property type="entry name" value="Shikm_DH/Glu-tRNA_Rdtase"/>
</dbReference>
<dbReference type="AlphaFoldDB" id="A0A7Z0CKV2"/>
<dbReference type="InterPro" id="IPR036453">
    <property type="entry name" value="GluRdtase_dimer_dom_sf"/>
</dbReference>
<keyword evidence="6 8" id="KW-0627">Porphyrin biosynthesis</keyword>
<dbReference type="Pfam" id="PF00745">
    <property type="entry name" value="GlutR_dimer"/>
    <property type="match status" value="1"/>
</dbReference>
<evidence type="ECO:0000256" key="10">
    <source>
        <dbReference type="PIRSR" id="PIRSR000445-2"/>
    </source>
</evidence>
<keyword evidence="5 8" id="KW-0560">Oxidoreductase</keyword>
<evidence type="ECO:0000256" key="12">
    <source>
        <dbReference type="PIRSR" id="PIRSR000445-4"/>
    </source>
</evidence>
<feature type="domain" description="Quinate/shikimate 5-dehydrogenase/glutamyl-tRNA reductase" evidence="15">
    <location>
        <begin position="171"/>
        <end position="297"/>
    </location>
</feature>
<organism evidence="17 18">
    <name type="scientific">Demequina lutea</name>
    <dbReference type="NCBI Taxonomy" id="431489"/>
    <lineage>
        <taxon>Bacteria</taxon>
        <taxon>Bacillati</taxon>
        <taxon>Actinomycetota</taxon>
        <taxon>Actinomycetes</taxon>
        <taxon>Micrococcales</taxon>
        <taxon>Demequinaceae</taxon>
        <taxon>Demequina</taxon>
    </lineage>
</organism>
<dbReference type="EMBL" id="JACBZO010000001">
    <property type="protein sequence ID" value="NYI42298.1"/>
    <property type="molecule type" value="Genomic_DNA"/>
</dbReference>
<feature type="domain" description="Glutamyl-tRNA reductase N-terminal" evidence="16">
    <location>
        <begin position="8"/>
        <end position="152"/>
    </location>
</feature>
<evidence type="ECO:0000256" key="3">
    <source>
        <dbReference type="ARBA" id="ARBA00012970"/>
    </source>
</evidence>
<evidence type="ECO:0000259" key="15">
    <source>
        <dbReference type="Pfam" id="PF01488"/>
    </source>
</evidence>
<dbReference type="FunFam" id="3.30.460.30:FF:000001">
    <property type="entry name" value="Glutamyl-tRNA reductase"/>
    <property type="match status" value="1"/>
</dbReference>
<protein>
    <recommendedName>
        <fullName evidence="3 8">Glutamyl-tRNA reductase</fullName>
        <shortName evidence="8">GluTR</shortName>
        <ecNumber evidence="3 8">1.2.1.70</ecNumber>
    </recommendedName>
</protein>
<comment type="domain">
    <text evidence="8">Possesses an unusual extended V-shaped dimeric structure with each monomer consisting of three distinct domains arranged along a curved 'spinal' alpha-helix. The N-terminal catalytic domain specifically recognizes the glutamate moiety of the substrate. The second domain is the NADPH-binding domain, and the third C-terminal domain is responsible for dimerization.</text>
</comment>
<feature type="binding site" evidence="8 10">
    <location>
        <position position="116"/>
    </location>
    <ligand>
        <name>substrate</name>
    </ligand>
</feature>
<dbReference type="SUPFAM" id="SSF69075">
    <property type="entry name" value="Glutamyl tRNA-reductase dimerization domain"/>
    <property type="match status" value="1"/>
</dbReference>
<evidence type="ECO:0000313" key="17">
    <source>
        <dbReference type="EMBL" id="NYI42298.1"/>
    </source>
</evidence>
<dbReference type="InterPro" id="IPR015896">
    <property type="entry name" value="4pyrrol_synth_GluRdtase_dimer"/>
</dbReference>
<evidence type="ECO:0000256" key="11">
    <source>
        <dbReference type="PIRSR" id="PIRSR000445-3"/>
    </source>
</evidence>
<evidence type="ECO:0000256" key="2">
    <source>
        <dbReference type="ARBA" id="ARBA00005916"/>
    </source>
</evidence>
<keyword evidence="18" id="KW-1185">Reference proteome</keyword>
<dbReference type="PIRSF" id="PIRSF000445">
    <property type="entry name" value="4pyrrol_synth_GluRdtase"/>
    <property type="match status" value="1"/>
</dbReference>
<dbReference type="PANTHER" id="PTHR43013:SF1">
    <property type="entry name" value="GLUTAMYL-TRNA REDUCTASE"/>
    <property type="match status" value="1"/>
</dbReference>
<dbReference type="SUPFAM" id="SSF69742">
    <property type="entry name" value="Glutamyl tRNA-reductase catalytic, N-terminal domain"/>
    <property type="match status" value="1"/>
</dbReference>
<dbReference type="InterPro" id="IPR000343">
    <property type="entry name" value="4pyrrol_synth_GluRdtase"/>
</dbReference>
<dbReference type="InterPro" id="IPR036291">
    <property type="entry name" value="NAD(P)-bd_dom_sf"/>
</dbReference>
<feature type="binding site" evidence="8 10">
    <location>
        <position position="105"/>
    </location>
    <ligand>
        <name>substrate</name>
    </ligand>
</feature>
<sequence length="430" mass="44699">MALLSLVASHHNKDLNTLEQLSVGSDRLGNTVIGSTVTGAVVLPTCNRFELYLDVTDPVAARAEVVSALSSMTSLEADAIDAALLAYEGDDAVEHLMSVSSGLESMVVGEREISGQVRRAHIDAREAGHLSPALDRLFQSALRTSRVVASSTGLGTSGRSVMSVAFDLADATVTWRGANALVVGTGALADTGIGVLRGRGARVTGVYSPSGRGGEIAARHDLEVVTAEDLVEALEEADVVLACSGGESIVLTPSLVAQAMSSRGHSLTLIDLALHRDVAAGVELLRGVNVVRLEDVKFHAPGESMAALETARAIVAHAVARFATDESGRSVDPAIVALREHVFGLLEREVARVRPGPGADPSISAQATATEAALRHFAKALLHTPTVRAKEMAESGHTDEYLSAINTLYGLDVAVPDDCCPAGEIDSPSA</sequence>
<evidence type="ECO:0000256" key="9">
    <source>
        <dbReference type="PIRSR" id="PIRSR000445-1"/>
    </source>
</evidence>
<comment type="miscellaneous">
    <text evidence="8">During catalysis, the active site Cys acts as a nucleophile attacking the alpha-carbonyl group of tRNA-bound glutamate with the formation of a thioester intermediate between enzyme and glutamate, and the concomitant release of tRNA(Glu). The thioester intermediate is finally reduced by direct hydride transfer from NADPH, to form the product GSA.</text>
</comment>
<evidence type="ECO:0000259" key="16">
    <source>
        <dbReference type="Pfam" id="PF05201"/>
    </source>
</evidence>
<comment type="subunit">
    <text evidence="8">Homodimer.</text>
</comment>